<dbReference type="InterPro" id="IPR051796">
    <property type="entry name" value="ISF_SsuE-like"/>
</dbReference>
<keyword evidence="2" id="KW-0288">FMN</keyword>
<dbReference type="GO" id="GO:0016491">
    <property type="term" value="F:oxidoreductase activity"/>
    <property type="evidence" value="ECO:0007669"/>
    <property type="project" value="InterPro"/>
</dbReference>
<dbReference type="SUPFAM" id="SSF52218">
    <property type="entry name" value="Flavoproteins"/>
    <property type="match status" value="1"/>
</dbReference>
<feature type="domain" description="NADPH-dependent FMN reductase-like" evidence="3">
    <location>
        <begin position="2"/>
        <end position="149"/>
    </location>
</feature>
<dbReference type="Pfam" id="PF03358">
    <property type="entry name" value="FMN_red"/>
    <property type="match status" value="1"/>
</dbReference>
<protein>
    <submittedName>
        <fullName evidence="4">Flavodoxin family protein</fullName>
    </submittedName>
</protein>
<dbReference type="EMBL" id="DTAR01000132">
    <property type="protein sequence ID" value="HGM97724.1"/>
    <property type="molecule type" value="Genomic_DNA"/>
</dbReference>
<dbReference type="InterPro" id="IPR005025">
    <property type="entry name" value="FMN_Rdtase-like_dom"/>
</dbReference>
<gene>
    <name evidence="5" type="ORF">ENT96_01575</name>
    <name evidence="4" type="ORF">ENU72_03885</name>
</gene>
<sequence length="193" mass="21604">MIKVLGINGSPRKDGNTNLMIQTVLESARKEGAETNIIHLVDYPISYCLGCYSKDKKLCNPEVFKGMLPKVYEELISSHAYVFGTPVYWFSISGLMKNFIDLLTALENIEKILENKIASCVISMEEDGAINAASQILIPLNFMGILIPPFAITYAQGNLFLNEDKELILELENIGKNLVKFARILNENKKINT</sequence>
<reference evidence="4" key="1">
    <citation type="journal article" date="2020" name="mSystems">
        <title>Genome- and Community-Level Interaction Insights into Carbon Utilization and Element Cycling Functions of Hydrothermarchaeota in Hydrothermal Sediment.</title>
        <authorList>
            <person name="Zhou Z."/>
            <person name="Liu Y."/>
            <person name="Xu W."/>
            <person name="Pan J."/>
            <person name="Luo Z.H."/>
            <person name="Li M."/>
        </authorList>
    </citation>
    <scope>NUCLEOTIDE SEQUENCE [LARGE SCALE GENOMIC DNA]</scope>
    <source>
        <strain evidence="5">SpSt-626</strain>
        <strain evidence="4">SpSt-695</strain>
    </source>
</reference>
<evidence type="ECO:0000256" key="1">
    <source>
        <dbReference type="ARBA" id="ARBA00022630"/>
    </source>
</evidence>
<dbReference type="PANTHER" id="PTHR43278">
    <property type="entry name" value="NAD(P)H-DEPENDENT FMN-CONTAINING OXIDOREDUCTASE YWQN-RELATED"/>
    <property type="match status" value="1"/>
</dbReference>
<dbReference type="InterPro" id="IPR029039">
    <property type="entry name" value="Flavoprotein-like_sf"/>
</dbReference>
<accession>A0A7V3ZTJ7</accession>
<evidence type="ECO:0000313" key="5">
    <source>
        <dbReference type="EMBL" id="HGM97724.1"/>
    </source>
</evidence>
<evidence type="ECO:0000313" key="4">
    <source>
        <dbReference type="EMBL" id="HGK54145.1"/>
    </source>
</evidence>
<evidence type="ECO:0000256" key="2">
    <source>
        <dbReference type="ARBA" id="ARBA00022643"/>
    </source>
</evidence>
<dbReference type="Gene3D" id="3.40.50.360">
    <property type="match status" value="1"/>
</dbReference>
<proteinExistence type="predicted"/>
<organism evidence="4">
    <name type="scientific">candidate division WOR-3 bacterium</name>
    <dbReference type="NCBI Taxonomy" id="2052148"/>
    <lineage>
        <taxon>Bacteria</taxon>
        <taxon>Bacteria division WOR-3</taxon>
    </lineage>
</organism>
<dbReference type="AlphaFoldDB" id="A0A7V3ZTJ7"/>
<name>A0A7V3ZTJ7_UNCW3</name>
<evidence type="ECO:0000259" key="3">
    <source>
        <dbReference type="Pfam" id="PF03358"/>
    </source>
</evidence>
<dbReference type="PANTHER" id="PTHR43278:SF2">
    <property type="entry name" value="IRON-SULFUR FLAVOPROTEIN"/>
    <property type="match status" value="1"/>
</dbReference>
<comment type="caution">
    <text evidence="4">The sequence shown here is derived from an EMBL/GenBank/DDBJ whole genome shotgun (WGS) entry which is preliminary data.</text>
</comment>
<keyword evidence="1" id="KW-0285">Flavoprotein</keyword>
<dbReference type="EMBL" id="DTDP01000180">
    <property type="protein sequence ID" value="HGK54145.1"/>
    <property type="molecule type" value="Genomic_DNA"/>
</dbReference>